<proteinExistence type="predicted"/>
<dbReference type="SMART" id="SM00267">
    <property type="entry name" value="GGDEF"/>
    <property type="match status" value="1"/>
</dbReference>
<dbReference type="InterPro" id="IPR043056">
    <property type="entry name" value="LuxQ-periplasm_N"/>
</dbReference>
<keyword evidence="9" id="KW-1133">Transmembrane helix</keyword>
<dbReference type="InterPro" id="IPR052155">
    <property type="entry name" value="Biofilm_reg_signaling"/>
</dbReference>
<evidence type="ECO:0000256" key="8">
    <source>
        <dbReference type="ARBA" id="ARBA00023012"/>
    </source>
</evidence>
<dbReference type="Gene3D" id="3.30.450.220">
    <property type="entry name" value="LuxQ periplasmic domain, N-terminal subdomain"/>
    <property type="match status" value="1"/>
</dbReference>
<dbReference type="PROSITE" id="PS50113">
    <property type="entry name" value="PAC"/>
    <property type="match status" value="2"/>
</dbReference>
<dbReference type="EMBL" id="BMIJ01000003">
    <property type="protein sequence ID" value="GGB92698.1"/>
    <property type="molecule type" value="Genomic_DNA"/>
</dbReference>
<dbReference type="Pfam" id="PF13426">
    <property type="entry name" value="PAS_9"/>
    <property type="match status" value="1"/>
</dbReference>
<keyword evidence="9" id="KW-0812">Transmembrane</keyword>
<dbReference type="InterPro" id="IPR000700">
    <property type="entry name" value="PAS-assoc_C"/>
</dbReference>
<reference evidence="14" key="1">
    <citation type="journal article" date="2019" name="Int. J. Syst. Evol. Microbiol.">
        <title>The Global Catalogue of Microorganisms (GCM) 10K type strain sequencing project: providing services to taxonomists for standard genome sequencing and annotation.</title>
        <authorList>
            <consortium name="The Broad Institute Genomics Platform"/>
            <consortium name="The Broad Institute Genome Sequencing Center for Infectious Disease"/>
            <person name="Wu L."/>
            <person name="Ma J."/>
        </authorList>
    </citation>
    <scope>NUCLEOTIDE SEQUENCE [LARGE SCALE GENOMIC DNA]</scope>
    <source>
        <strain evidence="14">CGMCC 1.15341</strain>
    </source>
</reference>
<sequence>MTFNMRFSTSILSLVLLLLAAAAATLVAPAYLGSERALQHEIRLGYERDQRALNGLLQSQFSYIEQIIGELSRITSLKTALQRDDFEQVSHIIDRFLASNGGQQVDALVVENSAGDKYVGSSASLLSLSLPLEQLSERYVAPGVWSSLDARVDATDYALLRLSLPVTSEEDGEVVGLLHCFVLLNDNFWIINRLQQLFGSEAIYLSEGATILDKLVYNSDMKMDEKSHAPLSDGLNMRGDSIVREHRFQIDQSKNYNVRSVLPNNAYRDLQQAYVSHLSYALLLVAILGVLTMLAIRKLTRGALSHLTLYAEQVPETGTPRPFTGAQFQEFARVGSAVERMLLRIRERDKLLSSIVDNAPDVIFIKGLDRRYQLVSKQFADTLAVPATKVLGALDEDLLAGEVLRRAQETDMQVLESGQPLQFESIFGEGSESKTFLVSKFPIFDDYGEATSIGCIAADITAMKRVQQELDLAHQVVAATKEAIIVLDERKGVLTANRAFQAMCGSDEQGSQAVLDRFMFAHPQVRDHLYGRDAWQGECALSRADGESLPVLVSISHLPNTDGVKRSAILFSDISNLKMAERKLEQLALYDALTGLPNRSQFYQRLDKQLAHSPNHTAILFIDIDNFKVINDTHGHSQGDALLRQVADRLRTCVQAKDTVARLGGDEFTVILAEVGDRAQAERIAKRILHVLHEPYELDSTHCFSSASIGIALGVESGKNSETLLNNADLAMYEAKMNGRNAVYFFDPDINARHQRRHLLEEGLREAIAGAQLFLQYQPRFDICAKQVLAAEALVRWNHPKQGVISPGEFIPIAEESELIVEIGRFVLNEACCEAAALYRDGYEILISVNLSPRQLRDRDLLRDIHDALSRYDLPPRLLEFEITETYVMENIEQFIPILTQIRELGVRLAVDDFGTGYSSLMYLKKLPVNTVKIDHSFIHDVPGDVDDENLVRAIISMSHNLRLRVVAEGVETAEQLQFLRELHCDEIQGFLLGRPGSTDQLRRLSRPSLIAP</sequence>
<dbReference type="SUPFAM" id="SSF55785">
    <property type="entry name" value="PYP-like sensor domain (PAS domain)"/>
    <property type="match status" value="2"/>
</dbReference>
<evidence type="ECO:0000313" key="14">
    <source>
        <dbReference type="Proteomes" id="UP000629025"/>
    </source>
</evidence>
<dbReference type="InterPro" id="IPR001633">
    <property type="entry name" value="EAL_dom"/>
</dbReference>
<dbReference type="CDD" id="cd01949">
    <property type="entry name" value="GGDEF"/>
    <property type="match status" value="1"/>
</dbReference>
<dbReference type="NCBIfam" id="TIGR00229">
    <property type="entry name" value="sensory_box"/>
    <property type="match status" value="2"/>
</dbReference>
<dbReference type="Gene3D" id="3.30.450.20">
    <property type="entry name" value="PAS domain"/>
    <property type="match status" value="2"/>
</dbReference>
<evidence type="ECO:0000256" key="2">
    <source>
        <dbReference type="ARBA" id="ARBA00022519"/>
    </source>
</evidence>
<dbReference type="InterPro" id="IPR000160">
    <property type="entry name" value="GGDEF_dom"/>
</dbReference>
<dbReference type="Pfam" id="PF08448">
    <property type="entry name" value="PAS_4"/>
    <property type="match status" value="1"/>
</dbReference>
<dbReference type="InterPro" id="IPR029787">
    <property type="entry name" value="Nucleotide_cyclase"/>
</dbReference>
<dbReference type="SUPFAM" id="SSF55073">
    <property type="entry name" value="Nucleotide cyclase"/>
    <property type="match status" value="1"/>
</dbReference>
<keyword evidence="7" id="KW-0067">ATP-binding</keyword>
<dbReference type="InterPro" id="IPR035965">
    <property type="entry name" value="PAS-like_dom_sf"/>
</dbReference>
<name>A0ABQ1K9C3_9GAMM</name>
<keyword evidence="6" id="KW-0418">Kinase</keyword>
<dbReference type="PANTHER" id="PTHR44757">
    <property type="entry name" value="DIGUANYLATE CYCLASE DGCP"/>
    <property type="match status" value="1"/>
</dbReference>
<evidence type="ECO:0008006" key="15">
    <source>
        <dbReference type="Google" id="ProtNLM"/>
    </source>
</evidence>
<evidence type="ECO:0000256" key="9">
    <source>
        <dbReference type="SAM" id="Phobius"/>
    </source>
</evidence>
<feature type="domain" description="PAC" evidence="10">
    <location>
        <begin position="535"/>
        <end position="586"/>
    </location>
</feature>
<feature type="domain" description="EAL" evidence="11">
    <location>
        <begin position="757"/>
        <end position="1010"/>
    </location>
</feature>
<dbReference type="Pfam" id="PF00563">
    <property type="entry name" value="EAL"/>
    <property type="match status" value="1"/>
</dbReference>
<feature type="domain" description="GGDEF" evidence="12">
    <location>
        <begin position="615"/>
        <end position="748"/>
    </location>
</feature>
<evidence type="ECO:0000259" key="10">
    <source>
        <dbReference type="PROSITE" id="PS50113"/>
    </source>
</evidence>
<dbReference type="SUPFAM" id="SSF141868">
    <property type="entry name" value="EAL domain-like"/>
    <property type="match status" value="1"/>
</dbReference>
<evidence type="ECO:0000259" key="11">
    <source>
        <dbReference type="PROSITE" id="PS50883"/>
    </source>
</evidence>
<accession>A0ABQ1K9C3</accession>
<dbReference type="InterPro" id="IPR000014">
    <property type="entry name" value="PAS"/>
</dbReference>
<evidence type="ECO:0000256" key="4">
    <source>
        <dbReference type="ARBA" id="ARBA00022679"/>
    </source>
</evidence>
<dbReference type="Pfam" id="PF00990">
    <property type="entry name" value="GGDEF"/>
    <property type="match status" value="1"/>
</dbReference>
<dbReference type="RefSeq" id="WP_188747527.1">
    <property type="nucleotide sequence ID" value="NZ_BMIJ01000003.1"/>
</dbReference>
<feature type="domain" description="PAC" evidence="10">
    <location>
        <begin position="419"/>
        <end position="472"/>
    </location>
</feature>
<evidence type="ECO:0000313" key="13">
    <source>
        <dbReference type="EMBL" id="GGB92698.1"/>
    </source>
</evidence>
<keyword evidence="5" id="KW-0547">Nucleotide-binding</keyword>
<comment type="subcellular location">
    <subcellularLocation>
        <location evidence="1">Cell inner membrane</location>
        <topology evidence="1">Multi-pass membrane protein</topology>
    </subcellularLocation>
</comment>
<dbReference type="Gene3D" id="3.30.70.270">
    <property type="match status" value="1"/>
</dbReference>
<protein>
    <recommendedName>
        <fullName evidence="15">PAS domain S-box-containing protein/diguanylate cyclase (GGDEF)-like protein</fullName>
    </recommendedName>
</protein>
<organism evidence="13 14">
    <name type="scientific">Marinobacterium zhoushanense</name>
    <dbReference type="NCBI Taxonomy" id="1679163"/>
    <lineage>
        <taxon>Bacteria</taxon>
        <taxon>Pseudomonadati</taxon>
        <taxon>Pseudomonadota</taxon>
        <taxon>Gammaproteobacteria</taxon>
        <taxon>Oceanospirillales</taxon>
        <taxon>Oceanospirillaceae</taxon>
        <taxon>Marinobacterium</taxon>
    </lineage>
</organism>
<dbReference type="PANTHER" id="PTHR44757:SF2">
    <property type="entry name" value="BIOFILM ARCHITECTURE MAINTENANCE PROTEIN MBAA"/>
    <property type="match status" value="1"/>
</dbReference>
<evidence type="ECO:0000256" key="5">
    <source>
        <dbReference type="ARBA" id="ARBA00022741"/>
    </source>
</evidence>
<dbReference type="InterPro" id="IPR015387">
    <property type="entry name" value="LuxQ-periplasm_dom"/>
</dbReference>
<dbReference type="InterPro" id="IPR013656">
    <property type="entry name" value="PAS_4"/>
</dbReference>
<dbReference type="Gene3D" id="3.20.20.450">
    <property type="entry name" value="EAL domain"/>
    <property type="match status" value="1"/>
</dbReference>
<evidence type="ECO:0000256" key="1">
    <source>
        <dbReference type="ARBA" id="ARBA00004429"/>
    </source>
</evidence>
<dbReference type="InterPro" id="IPR043128">
    <property type="entry name" value="Rev_trsase/Diguanyl_cyclase"/>
</dbReference>
<feature type="transmembrane region" description="Helical" evidence="9">
    <location>
        <begin position="278"/>
        <end position="296"/>
    </location>
</feature>
<dbReference type="InterPro" id="IPR029151">
    <property type="entry name" value="Sensor-like_sf"/>
</dbReference>
<dbReference type="NCBIfam" id="TIGR00254">
    <property type="entry name" value="GGDEF"/>
    <property type="match status" value="1"/>
</dbReference>
<dbReference type="InterPro" id="IPR035919">
    <property type="entry name" value="EAL_sf"/>
</dbReference>
<keyword evidence="2" id="KW-0997">Cell inner membrane</keyword>
<dbReference type="PROSITE" id="PS50883">
    <property type="entry name" value="EAL"/>
    <property type="match status" value="1"/>
</dbReference>
<keyword evidence="3" id="KW-0597">Phosphoprotein</keyword>
<keyword evidence="4" id="KW-0808">Transferase</keyword>
<dbReference type="CDD" id="cd01948">
    <property type="entry name" value="EAL"/>
    <property type="match status" value="1"/>
</dbReference>
<dbReference type="Pfam" id="PF09308">
    <property type="entry name" value="LuxQ-periplasm"/>
    <property type="match status" value="1"/>
</dbReference>
<comment type="caution">
    <text evidence="13">The sequence shown here is derived from an EMBL/GenBank/DDBJ whole genome shotgun (WGS) entry which is preliminary data.</text>
</comment>
<keyword evidence="9" id="KW-0472">Membrane</keyword>
<dbReference type="PROSITE" id="PS50887">
    <property type="entry name" value="GGDEF"/>
    <property type="match status" value="1"/>
</dbReference>
<keyword evidence="14" id="KW-1185">Reference proteome</keyword>
<dbReference type="SUPFAM" id="SSF103190">
    <property type="entry name" value="Sensory domain-like"/>
    <property type="match status" value="1"/>
</dbReference>
<evidence type="ECO:0000256" key="7">
    <source>
        <dbReference type="ARBA" id="ARBA00022840"/>
    </source>
</evidence>
<dbReference type="Proteomes" id="UP000629025">
    <property type="component" value="Unassembled WGS sequence"/>
</dbReference>
<evidence type="ECO:0000256" key="6">
    <source>
        <dbReference type="ARBA" id="ARBA00022777"/>
    </source>
</evidence>
<keyword evidence="8" id="KW-0902">Two-component regulatory system</keyword>
<evidence type="ECO:0000259" key="12">
    <source>
        <dbReference type="PROSITE" id="PS50887"/>
    </source>
</evidence>
<keyword evidence="2" id="KW-1003">Cell membrane</keyword>
<dbReference type="SMART" id="SM00052">
    <property type="entry name" value="EAL"/>
    <property type="match status" value="1"/>
</dbReference>
<dbReference type="SMART" id="SM00091">
    <property type="entry name" value="PAS"/>
    <property type="match status" value="2"/>
</dbReference>
<evidence type="ECO:0000256" key="3">
    <source>
        <dbReference type="ARBA" id="ARBA00022553"/>
    </source>
</evidence>
<gene>
    <name evidence="13" type="ORF">GCM10011352_18450</name>
</gene>